<feature type="domain" description="Thiamine pyrophosphate enzyme central" evidence="5">
    <location>
        <begin position="218"/>
        <end position="357"/>
    </location>
</feature>
<dbReference type="KEGG" id="bbh:BN112_4593"/>
<evidence type="ECO:0000256" key="1">
    <source>
        <dbReference type="ARBA" id="ARBA00001964"/>
    </source>
</evidence>
<dbReference type="SUPFAM" id="SSF52467">
    <property type="entry name" value="DHS-like NAD/FAD-binding domain"/>
    <property type="match status" value="1"/>
</dbReference>
<dbReference type="CDD" id="cd00568">
    <property type="entry name" value="TPP_enzymes"/>
    <property type="match status" value="1"/>
</dbReference>
<gene>
    <name evidence="8" type="ORF">BN112_4593</name>
</gene>
<evidence type="ECO:0000313" key="9">
    <source>
        <dbReference type="Proteomes" id="UP000007564"/>
    </source>
</evidence>
<dbReference type="Proteomes" id="UP000007564">
    <property type="component" value="Chromosome"/>
</dbReference>
<dbReference type="InterPro" id="IPR011766">
    <property type="entry name" value="TPP_enzyme_TPP-bd"/>
</dbReference>
<dbReference type="AlphaFoldDB" id="A0A0C6P9T2"/>
<proteinExistence type="inferred from homology"/>
<comment type="similarity">
    <text evidence="2 4">Belongs to the TPP enzyme family.</text>
</comment>
<evidence type="ECO:0000313" key="8">
    <source>
        <dbReference type="EMBL" id="CCJ56507.1"/>
    </source>
</evidence>
<dbReference type="PANTHER" id="PTHR18968">
    <property type="entry name" value="THIAMINE PYROPHOSPHATE ENZYMES"/>
    <property type="match status" value="1"/>
</dbReference>
<dbReference type="HOGENOM" id="CLU_013748_3_1_4"/>
<dbReference type="EC" id="2.2.1.6" evidence="8"/>
<dbReference type="InterPro" id="IPR012001">
    <property type="entry name" value="Thiamin_PyroP_enz_TPP-bd_dom"/>
</dbReference>
<dbReference type="Gene3D" id="3.40.50.970">
    <property type="match status" value="2"/>
</dbReference>
<dbReference type="GO" id="GO:0009099">
    <property type="term" value="P:L-valine biosynthetic process"/>
    <property type="evidence" value="ECO:0007669"/>
    <property type="project" value="TreeGrafter"/>
</dbReference>
<dbReference type="RefSeq" id="WP_003813904.1">
    <property type="nucleotide sequence ID" value="NC_019382.1"/>
</dbReference>
<dbReference type="Pfam" id="PF02775">
    <property type="entry name" value="TPP_enzyme_C"/>
    <property type="match status" value="1"/>
</dbReference>
<comment type="cofactor">
    <cofactor evidence="1">
        <name>thiamine diphosphate</name>
        <dbReference type="ChEBI" id="CHEBI:58937"/>
    </cofactor>
</comment>
<dbReference type="NCBIfam" id="NF004772">
    <property type="entry name" value="PRK06112.1"/>
    <property type="match status" value="1"/>
</dbReference>
<protein>
    <submittedName>
        <fullName evidence="8">Putative acetolactate synthase large subunit</fullName>
        <ecNumber evidence="8">2.2.1.6</ecNumber>
    </submittedName>
</protein>
<dbReference type="GO" id="GO:0003984">
    <property type="term" value="F:acetolactate synthase activity"/>
    <property type="evidence" value="ECO:0007669"/>
    <property type="project" value="UniProtKB-EC"/>
</dbReference>
<feature type="domain" description="Thiamine pyrophosphate enzyme N-terminal TPP-binding" evidence="7">
    <location>
        <begin position="28"/>
        <end position="139"/>
    </location>
</feature>
<keyword evidence="8" id="KW-0808">Transferase</keyword>
<evidence type="ECO:0000256" key="4">
    <source>
        <dbReference type="RuleBase" id="RU362132"/>
    </source>
</evidence>
<dbReference type="GO" id="GO:0005948">
    <property type="term" value="C:acetolactate synthase complex"/>
    <property type="evidence" value="ECO:0007669"/>
    <property type="project" value="TreeGrafter"/>
</dbReference>
<dbReference type="Pfam" id="PF00205">
    <property type="entry name" value="TPP_enzyme_M"/>
    <property type="match status" value="1"/>
</dbReference>
<dbReference type="GO" id="GO:0050660">
    <property type="term" value="F:flavin adenine dinucleotide binding"/>
    <property type="evidence" value="ECO:0007669"/>
    <property type="project" value="TreeGrafter"/>
</dbReference>
<dbReference type="InterPro" id="IPR045229">
    <property type="entry name" value="TPP_enz"/>
</dbReference>
<evidence type="ECO:0000259" key="7">
    <source>
        <dbReference type="Pfam" id="PF02776"/>
    </source>
</evidence>
<reference evidence="8 9" key="1">
    <citation type="journal article" date="2012" name="BMC Genomics">
        <title>Comparative genomics of the classical Bordetella subspecies: the evolution and exchange of virulence-associated diversity amongst closely related pathogens.</title>
        <authorList>
            <person name="Park J."/>
            <person name="Zhang Y."/>
            <person name="Buboltz A.M."/>
            <person name="Zhang X."/>
            <person name="Schuster S.C."/>
            <person name="Ahuja U."/>
            <person name="Liu M."/>
            <person name="Miller J.F."/>
            <person name="Sebaihia M."/>
            <person name="Bentley S.D."/>
            <person name="Parkhill J."/>
            <person name="Harvill E.T."/>
        </authorList>
    </citation>
    <scope>NUCLEOTIDE SEQUENCE [LARGE SCALE GENOMIC DNA]</scope>
    <source>
        <strain evidence="8 9">253</strain>
    </source>
</reference>
<organism evidence="8 9">
    <name type="scientific">Bordetella bronchiseptica 253</name>
    <dbReference type="NCBI Taxonomy" id="568707"/>
    <lineage>
        <taxon>Bacteria</taxon>
        <taxon>Pseudomonadati</taxon>
        <taxon>Pseudomonadota</taxon>
        <taxon>Betaproteobacteria</taxon>
        <taxon>Burkholderiales</taxon>
        <taxon>Alcaligenaceae</taxon>
        <taxon>Bordetella</taxon>
    </lineage>
</organism>
<evidence type="ECO:0000256" key="3">
    <source>
        <dbReference type="ARBA" id="ARBA00023052"/>
    </source>
</evidence>
<evidence type="ECO:0000259" key="6">
    <source>
        <dbReference type="Pfam" id="PF02775"/>
    </source>
</evidence>
<dbReference type="InterPro" id="IPR000399">
    <property type="entry name" value="TPP-bd_CS"/>
</dbReference>
<dbReference type="PANTHER" id="PTHR18968:SF13">
    <property type="entry name" value="ACETOLACTATE SYNTHASE CATALYTIC SUBUNIT, MITOCHONDRIAL"/>
    <property type="match status" value="1"/>
</dbReference>
<dbReference type="SUPFAM" id="SSF52518">
    <property type="entry name" value="Thiamin diphosphate-binding fold (THDP-binding)"/>
    <property type="match status" value="2"/>
</dbReference>
<keyword evidence="3 4" id="KW-0786">Thiamine pyrophosphate</keyword>
<dbReference type="InterPro" id="IPR029035">
    <property type="entry name" value="DHS-like_NAD/FAD-binding_dom"/>
</dbReference>
<name>A0A0C6P9T2_BORBO</name>
<feature type="domain" description="Thiamine pyrophosphate enzyme TPP-binding" evidence="6">
    <location>
        <begin position="424"/>
        <end position="571"/>
    </location>
</feature>
<dbReference type="Pfam" id="PF02776">
    <property type="entry name" value="TPP_enzyme_N"/>
    <property type="match status" value="1"/>
</dbReference>
<dbReference type="InterPro" id="IPR029061">
    <property type="entry name" value="THDP-binding"/>
</dbReference>
<accession>A0A0C6P9T2</accession>
<dbReference type="GO" id="GO:0009097">
    <property type="term" value="P:isoleucine biosynthetic process"/>
    <property type="evidence" value="ECO:0007669"/>
    <property type="project" value="TreeGrafter"/>
</dbReference>
<evidence type="ECO:0000259" key="5">
    <source>
        <dbReference type="Pfam" id="PF00205"/>
    </source>
</evidence>
<dbReference type="OrthoDB" id="2254214at2"/>
<dbReference type="Gene3D" id="3.40.50.1220">
    <property type="entry name" value="TPP-binding domain"/>
    <property type="match status" value="1"/>
</dbReference>
<dbReference type="GeneID" id="69600749"/>
<dbReference type="EMBL" id="HE965806">
    <property type="protein sequence ID" value="CCJ56507.1"/>
    <property type="molecule type" value="Genomic_DNA"/>
</dbReference>
<dbReference type="CDD" id="cd07035">
    <property type="entry name" value="TPP_PYR_POX_like"/>
    <property type="match status" value="1"/>
</dbReference>
<dbReference type="PROSITE" id="PS00187">
    <property type="entry name" value="TPP_ENZYMES"/>
    <property type="match status" value="1"/>
</dbReference>
<sequence>MQAHTESPPGARTSTGSWARQDLSAYQAANAIADVLKAAGVAQIFGQSCPTALFLAADAIGIRQIGYRTENAGAAMADGAARVGRQLTVITAQNGPAAALLVAGFSEATKASVPILAIVQEVPRANADKNAFQELDHVQLFASCAKWVRRIDVAERAAEYTERAIRIATSGRPGPVVLLVSQDVLTTACPQARPVAQDSDEPLGRFPLDRTVPVAGRLAQLAQRLLDAKRPLVVAGGGVHLSGACDALARLQSLAGLPVATTNMGKGAIDETHPLSLGVIGNAMGTRSPAKHFMDYVRSADFVLFVGTRTNENGTASWSLFPEQAQYAQIDIDSEEVGRNYGAMRFAGDAAATLQALGDALQGRGQAVAARRMAELAPAFEACRQAHRAELAPYAQSDASPMRPERIMAELRASHGDIIWVADASYSSIWLAQFIPCTEAGTRFVTPRGIAGLGWGVPMAIGAKIARPGARVICLTGDGGFAHCWAELETARRHEVPLTIVVLNNGVLGFQINAEESRFGTHTDVCHFGAIDHVAIAKACGCDGASVSDAASLRQAMAAAERSPVPFVIDVKTEPSAFPPISAFESQLRPLGGETP</sequence>
<dbReference type="InterPro" id="IPR012000">
    <property type="entry name" value="Thiamin_PyroP_enz_cen_dom"/>
</dbReference>
<dbReference type="GO" id="GO:0030976">
    <property type="term" value="F:thiamine pyrophosphate binding"/>
    <property type="evidence" value="ECO:0007669"/>
    <property type="project" value="InterPro"/>
</dbReference>
<evidence type="ECO:0000256" key="2">
    <source>
        <dbReference type="ARBA" id="ARBA00007812"/>
    </source>
</evidence>
<dbReference type="GO" id="GO:0000287">
    <property type="term" value="F:magnesium ion binding"/>
    <property type="evidence" value="ECO:0007669"/>
    <property type="project" value="InterPro"/>
</dbReference>